<dbReference type="AlphaFoldDB" id="A0A4C2A4M8"/>
<evidence type="ECO:0000313" key="3">
    <source>
        <dbReference type="Proteomes" id="UP000299102"/>
    </source>
</evidence>
<gene>
    <name evidence="2" type="ORF">EVAR_63250_1</name>
</gene>
<feature type="compositionally biased region" description="Polar residues" evidence="1">
    <location>
        <begin position="19"/>
        <end position="28"/>
    </location>
</feature>
<protein>
    <submittedName>
        <fullName evidence="2">Uncharacterized protein</fullName>
    </submittedName>
</protein>
<feature type="region of interest" description="Disordered" evidence="1">
    <location>
        <begin position="16"/>
        <end position="115"/>
    </location>
</feature>
<feature type="compositionally biased region" description="Basic and acidic residues" evidence="1">
    <location>
        <begin position="94"/>
        <end position="108"/>
    </location>
</feature>
<reference evidence="2 3" key="1">
    <citation type="journal article" date="2019" name="Commun. Biol.">
        <title>The bagworm genome reveals a unique fibroin gene that provides high tensile strength.</title>
        <authorList>
            <person name="Kono N."/>
            <person name="Nakamura H."/>
            <person name="Ohtoshi R."/>
            <person name="Tomita M."/>
            <person name="Numata K."/>
            <person name="Arakawa K."/>
        </authorList>
    </citation>
    <scope>NUCLEOTIDE SEQUENCE [LARGE SCALE GENOMIC DNA]</scope>
</reference>
<comment type="caution">
    <text evidence="2">The sequence shown here is derived from an EMBL/GenBank/DDBJ whole genome shotgun (WGS) entry which is preliminary data.</text>
</comment>
<evidence type="ECO:0000256" key="1">
    <source>
        <dbReference type="SAM" id="MobiDB-lite"/>
    </source>
</evidence>
<name>A0A4C2A4M8_EUMVA</name>
<feature type="compositionally biased region" description="Acidic residues" evidence="1">
    <location>
        <begin position="71"/>
        <end position="81"/>
    </location>
</feature>
<evidence type="ECO:0000313" key="2">
    <source>
        <dbReference type="EMBL" id="GBP93847.1"/>
    </source>
</evidence>
<accession>A0A4C2A4M8</accession>
<keyword evidence="3" id="KW-1185">Reference proteome</keyword>
<sequence length="138" mass="15258">MSTTVLNSLQRTLGHREGLSSTLSNPFNLNLKGCGEDPRPPRKNYNQLSSSEKLDNAAGSAHCDGRCDDGSAGDDSDLSSEPEERPARRCGRVCPHDRYNNNVRPHDDFSDDTDYGERLPRGINSLGRSAVRLHFRNS</sequence>
<dbReference type="OrthoDB" id="6910977at2759"/>
<organism evidence="2 3">
    <name type="scientific">Eumeta variegata</name>
    <name type="common">Bagworm moth</name>
    <name type="synonym">Eumeta japonica</name>
    <dbReference type="NCBI Taxonomy" id="151549"/>
    <lineage>
        <taxon>Eukaryota</taxon>
        <taxon>Metazoa</taxon>
        <taxon>Ecdysozoa</taxon>
        <taxon>Arthropoda</taxon>
        <taxon>Hexapoda</taxon>
        <taxon>Insecta</taxon>
        <taxon>Pterygota</taxon>
        <taxon>Neoptera</taxon>
        <taxon>Endopterygota</taxon>
        <taxon>Lepidoptera</taxon>
        <taxon>Glossata</taxon>
        <taxon>Ditrysia</taxon>
        <taxon>Tineoidea</taxon>
        <taxon>Psychidae</taxon>
        <taxon>Oiketicinae</taxon>
        <taxon>Eumeta</taxon>
    </lineage>
</organism>
<proteinExistence type="predicted"/>
<dbReference type="EMBL" id="BGZK01002428">
    <property type="protein sequence ID" value="GBP93847.1"/>
    <property type="molecule type" value="Genomic_DNA"/>
</dbReference>
<dbReference type="Proteomes" id="UP000299102">
    <property type="component" value="Unassembled WGS sequence"/>
</dbReference>